<dbReference type="Pfam" id="PF04073">
    <property type="entry name" value="tRNA_edit"/>
    <property type="match status" value="1"/>
</dbReference>
<keyword evidence="3" id="KW-1185">Reference proteome</keyword>
<dbReference type="GO" id="GO:0002161">
    <property type="term" value="F:aminoacyl-tRNA deacylase activity"/>
    <property type="evidence" value="ECO:0007669"/>
    <property type="project" value="InterPro"/>
</dbReference>
<dbReference type="STRING" id="1193682.BJP25_07730"/>
<evidence type="ECO:0000259" key="1">
    <source>
        <dbReference type="Pfam" id="PF04073"/>
    </source>
</evidence>
<gene>
    <name evidence="2" type="ORF">BJP25_07730</name>
</gene>
<dbReference type="PANTHER" id="PTHR30411:SF1">
    <property type="entry name" value="CYTOPLASMIC PROTEIN"/>
    <property type="match status" value="1"/>
</dbReference>
<dbReference type="Proteomes" id="UP000186040">
    <property type="component" value="Unassembled WGS sequence"/>
</dbReference>
<sequence length="173" mass="17356">MSTLEHPAIAAVAAALRAAGMDTAAAGIRVLDADARTAALAAEALGVTVGAIANSLVFAATIDGERRPLLALTSGAHRADTARLAELVGASEVGRADPAFVREHTGQAIGGVAPVGHPSPLVTLVDEHLARYPVVWAAAGHNKAVFPTTCAELVALTGGRLANVSGEEDDPSS</sequence>
<proteinExistence type="predicted"/>
<dbReference type="OrthoDB" id="8536235at2"/>
<name>A0A1Q9LT24_9PSEU</name>
<reference evidence="2 3" key="1">
    <citation type="submission" date="2016-10" db="EMBL/GenBank/DDBJ databases">
        <title>The Draft Genome Sequence of Actinokineospora bangkokensis 44EHWT reveals the biosynthetic pathway of antifungal compounds Thailandins with unusual extender unit butylmalonyl-CoA.</title>
        <authorList>
            <person name="Greule A."/>
            <person name="Intra B."/>
            <person name="Flemming S."/>
            <person name="Rommel M.G."/>
            <person name="Panbangred W."/>
            <person name="Bechthold A."/>
        </authorList>
    </citation>
    <scope>NUCLEOTIDE SEQUENCE [LARGE SCALE GENOMIC DNA]</scope>
    <source>
        <strain evidence="2 3">44EHW</strain>
    </source>
</reference>
<accession>A0A1Q9LT24</accession>
<dbReference type="AlphaFoldDB" id="A0A1Q9LT24"/>
<dbReference type="CDD" id="cd04333">
    <property type="entry name" value="ProX_deacylase"/>
    <property type="match status" value="1"/>
</dbReference>
<dbReference type="InterPro" id="IPR007214">
    <property type="entry name" value="YbaK/aa-tRNA-synth-assoc-dom"/>
</dbReference>
<dbReference type="SUPFAM" id="SSF55826">
    <property type="entry name" value="YbaK/ProRS associated domain"/>
    <property type="match status" value="1"/>
</dbReference>
<comment type="caution">
    <text evidence="2">The sequence shown here is derived from an EMBL/GenBank/DDBJ whole genome shotgun (WGS) entry which is preliminary data.</text>
</comment>
<dbReference type="EMBL" id="MKQR01000004">
    <property type="protein sequence ID" value="OLR95178.1"/>
    <property type="molecule type" value="Genomic_DNA"/>
</dbReference>
<dbReference type="PANTHER" id="PTHR30411">
    <property type="entry name" value="CYTOPLASMIC PROTEIN"/>
    <property type="match status" value="1"/>
</dbReference>
<protein>
    <submittedName>
        <fullName evidence="2">Aminoacyl-tRNA deacylase</fullName>
    </submittedName>
</protein>
<dbReference type="Gene3D" id="3.90.960.10">
    <property type="entry name" value="YbaK/aminoacyl-tRNA synthetase-associated domain"/>
    <property type="match status" value="1"/>
</dbReference>
<dbReference type="InterPro" id="IPR036754">
    <property type="entry name" value="YbaK/aa-tRNA-synt-asso_dom_sf"/>
</dbReference>
<feature type="domain" description="YbaK/aminoacyl-tRNA synthetase-associated" evidence="1">
    <location>
        <begin position="34"/>
        <end position="154"/>
    </location>
</feature>
<evidence type="ECO:0000313" key="2">
    <source>
        <dbReference type="EMBL" id="OLR95178.1"/>
    </source>
</evidence>
<evidence type="ECO:0000313" key="3">
    <source>
        <dbReference type="Proteomes" id="UP000186040"/>
    </source>
</evidence>
<dbReference type="RefSeq" id="WP_075973083.1">
    <property type="nucleotide sequence ID" value="NZ_MKQR01000004.1"/>
</dbReference>
<organism evidence="2 3">
    <name type="scientific">Actinokineospora bangkokensis</name>
    <dbReference type="NCBI Taxonomy" id="1193682"/>
    <lineage>
        <taxon>Bacteria</taxon>
        <taxon>Bacillati</taxon>
        <taxon>Actinomycetota</taxon>
        <taxon>Actinomycetes</taxon>
        <taxon>Pseudonocardiales</taxon>
        <taxon>Pseudonocardiaceae</taxon>
        <taxon>Actinokineospora</taxon>
    </lineage>
</organism>